<name>A0A2W4Y4I4_9CYAN</name>
<gene>
    <name evidence="1" type="ORF">DCF19_08535</name>
</gene>
<sequence length="413" mass="46682">MDTLVKKAHFLRRASFGSTLAELNSSTSNTELLDKWLREQPIINTPNLGSVEKGIERRNQALKFSDWLVNQAIAAPNPLHEKITNFWRDHFVVSIKKIRFPQLLTDYETRLRKYALGDFRDLLWNVTTSPAMLSYLDNAQNRAGKINENYSREVMELFTIGRGQYSEKDIQEGARALTGWIIKPDRQMGIVESIFMPRRHDAGVKTYLGKKGNFKTEDIVDILANHPSIAKTIGHKLWSTFVYPNPESEIVDRLAMVYKNSDRSIKTVVEAVFTSPEFYSAKAYRSRLKTPIYFMIGTLRQLEIKADTVKVMGGLRSMGQVLYNAPTVKGWSDDSGWLTAPSLLTRLNLAQQMTQDYGDDGGFDFDPKNLTAKELVDLLLDGNAEPSLLSAFQGLSIRESAALILSSPTYQLA</sequence>
<dbReference type="InterPro" id="IPR014917">
    <property type="entry name" value="DUF1800"/>
</dbReference>
<dbReference type="Proteomes" id="UP000249467">
    <property type="component" value="Unassembled WGS sequence"/>
</dbReference>
<dbReference type="EMBL" id="QBML01000009">
    <property type="protein sequence ID" value="PZO41905.1"/>
    <property type="molecule type" value="Genomic_DNA"/>
</dbReference>
<organism evidence="1 2">
    <name type="scientific">Pseudanabaena frigida</name>
    <dbReference type="NCBI Taxonomy" id="945775"/>
    <lineage>
        <taxon>Bacteria</taxon>
        <taxon>Bacillati</taxon>
        <taxon>Cyanobacteriota</taxon>
        <taxon>Cyanophyceae</taxon>
        <taxon>Pseudanabaenales</taxon>
        <taxon>Pseudanabaenaceae</taxon>
        <taxon>Pseudanabaena</taxon>
    </lineage>
</organism>
<evidence type="ECO:0000313" key="2">
    <source>
        <dbReference type="Proteomes" id="UP000249467"/>
    </source>
</evidence>
<dbReference type="Pfam" id="PF08811">
    <property type="entry name" value="DUF1800"/>
    <property type="match status" value="1"/>
</dbReference>
<proteinExistence type="predicted"/>
<protein>
    <submittedName>
        <fullName evidence="1">DUF1800 domain-containing protein</fullName>
    </submittedName>
</protein>
<reference evidence="1 2" key="1">
    <citation type="submission" date="2018-04" db="EMBL/GenBank/DDBJ databases">
        <authorList>
            <person name="Go L.Y."/>
            <person name="Mitchell J.A."/>
        </authorList>
    </citation>
    <scope>NUCLEOTIDE SEQUENCE [LARGE SCALE GENOMIC DNA]</scope>
    <source>
        <strain evidence="1">ULC066bin1</strain>
    </source>
</reference>
<reference evidence="1 2" key="2">
    <citation type="submission" date="2018-06" db="EMBL/GenBank/DDBJ databases">
        <title>Metagenomic assembly of (sub)arctic Cyanobacteria and their associated microbiome from non-axenic cultures.</title>
        <authorList>
            <person name="Baurain D."/>
        </authorList>
    </citation>
    <scope>NUCLEOTIDE SEQUENCE [LARGE SCALE GENOMIC DNA]</scope>
    <source>
        <strain evidence="1">ULC066bin1</strain>
    </source>
</reference>
<evidence type="ECO:0000313" key="1">
    <source>
        <dbReference type="EMBL" id="PZO41905.1"/>
    </source>
</evidence>
<dbReference type="AlphaFoldDB" id="A0A2W4Y4I4"/>
<accession>A0A2W4Y4I4</accession>
<comment type="caution">
    <text evidence="1">The sequence shown here is derived from an EMBL/GenBank/DDBJ whole genome shotgun (WGS) entry which is preliminary data.</text>
</comment>